<dbReference type="Proteomes" id="UP001530400">
    <property type="component" value="Unassembled WGS sequence"/>
</dbReference>
<accession>A0ABD3PIZ0</accession>
<dbReference type="AlphaFoldDB" id="A0ABD3PIZ0"/>
<evidence type="ECO:0000313" key="1">
    <source>
        <dbReference type="EMBL" id="KAL3787691.1"/>
    </source>
</evidence>
<evidence type="ECO:0000313" key="2">
    <source>
        <dbReference type="Proteomes" id="UP001530400"/>
    </source>
</evidence>
<dbReference type="EMBL" id="JALLPJ020000600">
    <property type="protein sequence ID" value="KAL3787691.1"/>
    <property type="molecule type" value="Genomic_DNA"/>
</dbReference>
<keyword evidence="2" id="KW-1185">Reference proteome</keyword>
<protein>
    <submittedName>
        <fullName evidence="1">Uncharacterized protein</fullName>
    </submittedName>
</protein>
<name>A0ABD3PIZ0_9STRA</name>
<sequence length="56" mass="6165">MFTLNPGSNSSTSSSSSGWGGIKAQFYFFGKLTAYFITLRLVHVYWGDSPPKAIEN</sequence>
<reference evidence="1 2" key="1">
    <citation type="submission" date="2024-10" db="EMBL/GenBank/DDBJ databases">
        <title>Updated reference genomes for cyclostephanoid diatoms.</title>
        <authorList>
            <person name="Roberts W.R."/>
            <person name="Alverson A.J."/>
        </authorList>
    </citation>
    <scope>NUCLEOTIDE SEQUENCE [LARGE SCALE GENOMIC DNA]</scope>
    <source>
        <strain evidence="1 2">AJA010-31</strain>
    </source>
</reference>
<organism evidence="1 2">
    <name type="scientific">Cyclotella atomus</name>
    <dbReference type="NCBI Taxonomy" id="382360"/>
    <lineage>
        <taxon>Eukaryota</taxon>
        <taxon>Sar</taxon>
        <taxon>Stramenopiles</taxon>
        <taxon>Ochrophyta</taxon>
        <taxon>Bacillariophyta</taxon>
        <taxon>Coscinodiscophyceae</taxon>
        <taxon>Thalassiosirophycidae</taxon>
        <taxon>Stephanodiscales</taxon>
        <taxon>Stephanodiscaceae</taxon>
        <taxon>Cyclotella</taxon>
    </lineage>
</organism>
<comment type="caution">
    <text evidence="1">The sequence shown here is derived from an EMBL/GenBank/DDBJ whole genome shotgun (WGS) entry which is preliminary data.</text>
</comment>
<gene>
    <name evidence="1" type="ORF">ACHAWO_000491</name>
</gene>
<proteinExistence type="predicted"/>